<comment type="subcellular location">
    <subcellularLocation>
        <location evidence="5">Cytoplasm</location>
    </subcellularLocation>
</comment>
<keyword evidence="4 5" id="KW-0456">Lyase</keyword>
<feature type="binding site" evidence="5">
    <location>
        <begin position="132"/>
        <end position="134"/>
    </location>
    <ligand>
        <name>substrate</name>
    </ligand>
</feature>
<dbReference type="SUPFAM" id="SSF48557">
    <property type="entry name" value="L-aspartase-like"/>
    <property type="match status" value="1"/>
</dbReference>
<comment type="pathway">
    <text evidence="5">Carbohydrate metabolism; tricarboxylic acid cycle; (S)-malate from fumarate: step 1/1.</text>
</comment>
<dbReference type="FunFam" id="1.10.40.30:FF:000002">
    <property type="entry name" value="Fumarate hydratase class II"/>
    <property type="match status" value="1"/>
</dbReference>
<dbReference type="InterPro" id="IPR005677">
    <property type="entry name" value="Fum_hydII"/>
</dbReference>
<dbReference type="Proteomes" id="UP000591735">
    <property type="component" value="Unassembled WGS sequence"/>
</dbReference>
<accession>A0A840U4N0</accession>
<protein>
    <recommendedName>
        <fullName evidence="5">Fumarate hydratase class II</fullName>
        <shortName evidence="5">Fumarase C</shortName>
        <ecNumber evidence="5">4.2.1.2</ecNumber>
    </recommendedName>
    <alternativeName>
        <fullName evidence="5">Aerobic fumarase</fullName>
    </alternativeName>
    <alternativeName>
        <fullName evidence="5">Iron-independent fumarase</fullName>
    </alternativeName>
</protein>
<evidence type="ECO:0000259" key="6">
    <source>
        <dbReference type="Pfam" id="PF00206"/>
    </source>
</evidence>
<dbReference type="RefSeq" id="WP_183699101.1">
    <property type="nucleotide sequence ID" value="NZ_JACHFE010000001.1"/>
</dbReference>
<dbReference type="PANTHER" id="PTHR42696">
    <property type="entry name" value="ASPARTATE AMMONIA-LYASE"/>
    <property type="match status" value="1"/>
</dbReference>
<dbReference type="GO" id="GO:0006106">
    <property type="term" value="P:fumarate metabolic process"/>
    <property type="evidence" value="ECO:0007669"/>
    <property type="project" value="InterPro"/>
</dbReference>
<evidence type="ECO:0000256" key="5">
    <source>
        <dbReference type="HAMAP-Rule" id="MF_00743"/>
    </source>
</evidence>
<evidence type="ECO:0000256" key="1">
    <source>
        <dbReference type="ARBA" id="ARBA00005596"/>
    </source>
</evidence>
<comment type="function">
    <text evidence="5">Involved in the TCA cycle. Catalyzes the stereospecific interconversion of fumarate to L-malate.</text>
</comment>
<dbReference type="Pfam" id="PF00206">
    <property type="entry name" value="Lyase_1"/>
    <property type="match status" value="1"/>
</dbReference>
<comment type="miscellaneous">
    <text evidence="5">There are 2 substrate-binding sites: the catalytic A site, and the non-catalytic B site that may play a role in the transfer of substrate or product between the active site and the solvent. Alternatively, the B site may bind allosteric effectors.</text>
</comment>
<feature type="binding site" evidence="5">
    <location>
        <position position="312"/>
    </location>
    <ligand>
        <name>substrate</name>
    </ligand>
</feature>
<dbReference type="InterPro" id="IPR000362">
    <property type="entry name" value="Fumarate_lyase_fam"/>
</dbReference>
<reference evidence="8 9" key="1">
    <citation type="submission" date="2020-08" db="EMBL/GenBank/DDBJ databases">
        <title>Genomic Encyclopedia of Type Strains, Phase IV (KMG-IV): sequencing the most valuable type-strain genomes for metagenomic binning, comparative biology and taxonomic classification.</title>
        <authorList>
            <person name="Goeker M."/>
        </authorList>
    </citation>
    <scope>NUCLEOTIDE SEQUENCE [LARGE SCALE GENOMIC DNA]</scope>
    <source>
        <strain evidence="8 9">DSM 22359</strain>
    </source>
</reference>
<dbReference type="GO" id="GO:0004333">
    <property type="term" value="F:fumarate hydratase activity"/>
    <property type="evidence" value="ECO:0007669"/>
    <property type="project" value="UniProtKB-UniRule"/>
</dbReference>
<dbReference type="FunFam" id="1.10.275.10:FF:000001">
    <property type="entry name" value="Fumarate hydratase, mitochondrial"/>
    <property type="match status" value="1"/>
</dbReference>
<dbReference type="GO" id="GO:0008797">
    <property type="term" value="F:aspartate ammonia-lyase activity"/>
    <property type="evidence" value="ECO:0007669"/>
    <property type="project" value="TreeGrafter"/>
</dbReference>
<feature type="active site" evidence="5">
    <location>
        <position position="311"/>
    </location>
</feature>
<proteinExistence type="inferred from homology"/>
<dbReference type="EC" id="4.2.1.2" evidence="5"/>
<evidence type="ECO:0000256" key="4">
    <source>
        <dbReference type="ARBA" id="ARBA00023239"/>
    </source>
</evidence>
<dbReference type="Gene3D" id="1.10.40.30">
    <property type="entry name" value="Fumarase/aspartase (C-terminal domain)"/>
    <property type="match status" value="1"/>
</dbReference>
<dbReference type="GO" id="GO:0006531">
    <property type="term" value="P:aspartate metabolic process"/>
    <property type="evidence" value="ECO:0007669"/>
    <property type="project" value="TreeGrafter"/>
</dbReference>
<evidence type="ECO:0000259" key="7">
    <source>
        <dbReference type="Pfam" id="PF10415"/>
    </source>
</evidence>
<comment type="similarity">
    <text evidence="2 5">Belongs to the class-II fumarase/aspartase family. Fumarase subfamily.</text>
</comment>
<evidence type="ECO:0000256" key="2">
    <source>
        <dbReference type="ARBA" id="ARBA00009084"/>
    </source>
</evidence>
<dbReference type="Gene3D" id="1.10.275.10">
    <property type="entry name" value="Fumarase/aspartase (N-terminal domain)"/>
    <property type="match status" value="1"/>
</dbReference>
<comment type="similarity">
    <text evidence="1">Belongs to the class-II fumarase/aspartase family. Aspartase subfamily.</text>
</comment>
<keyword evidence="5" id="KW-0963">Cytoplasm</keyword>
<evidence type="ECO:0000313" key="9">
    <source>
        <dbReference type="Proteomes" id="UP000591735"/>
    </source>
</evidence>
<dbReference type="GO" id="GO:0006099">
    <property type="term" value="P:tricarboxylic acid cycle"/>
    <property type="evidence" value="ECO:0007669"/>
    <property type="project" value="UniProtKB-UniRule"/>
</dbReference>
<evidence type="ECO:0000256" key="3">
    <source>
        <dbReference type="ARBA" id="ARBA00011881"/>
    </source>
</evidence>
<dbReference type="PRINTS" id="PR00149">
    <property type="entry name" value="FUMRATELYASE"/>
</dbReference>
<dbReference type="PANTHER" id="PTHR42696:SF2">
    <property type="entry name" value="ASPARTATE AMMONIA-LYASE"/>
    <property type="match status" value="1"/>
</dbReference>
<dbReference type="FunFam" id="1.20.200.10:FF:000001">
    <property type="entry name" value="Fumarate hydratase, mitochondrial"/>
    <property type="match status" value="1"/>
</dbReference>
<dbReference type="EMBL" id="JACHFE010000001">
    <property type="protein sequence ID" value="MBB5319862.1"/>
    <property type="molecule type" value="Genomic_DNA"/>
</dbReference>
<name>A0A840U4N0_9GAMM</name>
<dbReference type="InterPro" id="IPR018951">
    <property type="entry name" value="Fumarase_C_C"/>
</dbReference>
<dbReference type="InterPro" id="IPR024083">
    <property type="entry name" value="Fumarase/histidase_N"/>
</dbReference>
<keyword evidence="9" id="KW-1185">Reference proteome</keyword>
<feature type="binding site" evidence="5">
    <location>
        <position position="180"/>
    </location>
    <ligand>
        <name>substrate</name>
    </ligand>
</feature>
<comment type="subunit">
    <text evidence="3 5">Homotetramer.</text>
</comment>
<feature type="active site" description="Proton donor/acceptor" evidence="5">
    <location>
        <position position="181"/>
    </location>
</feature>
<sequence>MSEYRVEKDSLGEVHVPQDALWGAQTQRAVNNFPVSGQPMPAPFIRALALVKCSAAQANAALGLLQPEVRDAVVAACQKIANGEYADQFPVDRYQTGSGTSTNMNMNEVVAAIARQSGVEVHPNDHVNMSQSSNDVIPTTIHVSALLAVKEQLLPAMAHLRSVLYQRESGLRDQVKTGRTHLMDAMPVTLEQELRTWREQLIASERRLEQAMEDLALLPQGGTAVGTGVNADEEFPGEFTKFLKINTGHSFRSLKHKFTGQSAVDAPVALSAQLRGVSVVLTKMANDLRWMNSGPIHGLAEISLPALQPGSSIMPGKVNPVIPESVAMVSAQVMGLDSTVAIAGQSGNFQLNVMLPLVGANLLDMTNLLSNAIVMLADKAIEGFTVNADNLNEGVGRNPVLVTALNPEIGYALASDIAKEAYASGRPVIDVAEERSGLSRERLEELMDPLKLTRGGLM</sequence>
<dbReference type="PROSITE" id="PS00163">
    <property type="entry name" value="FUMARATE_LYASES"/>
    <property type="match status" value="1"/>
</dbReference>
<feature type="domain" description="Fumarase C C-terminal" evidence="7">
    <location>
        <begin position="401"/>
        <end position="454"/>
    </location>
</feature>
<feature type="binding site" description="in site B" evidence="5">
    <location>
        <begin position="122"/>
        <end position="125"/>
    </location>
    <ligand>
        <name>substrate</name>
    </ligand>
</feature>
<comment type="caution">
    <text evidence="8">The sequence shown here is derived from an EMBL/GenBank/DDBJ whole genome shotgun (WGS) entry which is preliminary data.</text>
</comment>
<dbReference type="InterPro" id="IPR022761">
    <property type="entry name" value="Fumarate_lyase_N"/>
</dbReference>
<dbReference type="HAMAP" id="MF_00743">
    <property type="entry name" value="FumaraseC"/>
    <property type="match status" value="1"/>
</dbReference>
<dbReference type="AlphaFoldDB" id="A0A840U4N0"/>
<keyword evidence="5" id="KW-0816">Tricarboxylic acid cycle</keyword>
<dbReference type="InterPro" id="IPR008948">
    <property type="entry name" value="L-Aspartase-like"/>
</dbReference>
<organism evidence="8 9">
    <name type="scientific">Marinobacter oulmenensis</name>
    <dbReference type="NCBI Taxonomy" id="643747"/>
    <lineage>
        <taxon>Bacteria</taxon>
        <taxon>Pseudomonadati</taxon>
        <taxon>Pseudomonadota</taxon>
        <taxon>Gammaproteobacteria</taxon>
        <taxon>Pseudomonadales</taxon>
        <taxon>Marinobacteraceae</taxon>
        <taxon>Marinobacter</taxon>
    </lineage>
</organism>
<dbReference type="CDD" id="cd01362">
    <property type="entry name" value="Fumarase_classII"/>
    <property type="match status" value="1"/>
</dbReference>
<dbReference type="Pfam" id="PF10415">
    <property type="entry name" value="FumaraseC_C"/>
    <property type="match status" value="1"/>
</dbReference>
<dbReference type="InterPro" id="IPR051546">
    <property type="entry name" value="Aspartate_Ammonia-Lyase"/>
</dbReference>
<dbReference type="UniPathway" id="UPA00223">
    <property type="reaction ID" value="UER01007"/>
</dbReference>
<dbReference type="Gene3D" id="1.20.200.10">
    <property type="entry name" value="Fumarase/aspartase (Central domain)"/>
    <property type="match status" value="1"/>
</dbReference>
<dbReference type="GO" id="GO:0005829">
    <property type="term" value="C:cytosol"/>
    <property type="evidence" value="ECO:0007669"/>
    <property type="project" value="TreeGrafter"/>
</dbReference>
<feature type="binding site" evidence="5">
    <location>
        <begin position="98"/>
        <end position="100"/>
    </location>
    <ligand>
        <name>substrate</name>
    </ligand>
</feature>
<comment type="catalytic activity">
    <reaction evidence="5">
        <text>(S)-malate = fumarate + H2O</text>
        <dbReference type="Rhea" id="RHEA:12460"/>
        <dbReference type="ChEBI" id="CHEBI:15377"/>
        <dbReference type="ChEBI" id="CHEBI:15589"/>
        <dbReference type="ChEBI" id="CHEBI:29806"/>
        <dbReference type="EC" id="4.2.1.2"/>
    </reaction>
</comment>
<dbReference type="InterPro" id="IPR020557">
    <property type="entry name" value="Fumarate_lyase_CS"/>
</dbReference>
<gene>
    <name evidence="5" type="primary">fumC</name>
    <name evidence="8" type="ORF">HNR38_000330</name>
</gene>
<feature type="site" description="Important for catalytic activity" evidence="5">
    <location>
        <position position="324"/>
    </location>
</feature>
<feature type="binding site" evidence="5">
    <location>
        <begin position="317"/>
        <end position="319"/>
    </location>
    <ligand>
        <name>substrate</name>
    </ligand>
</feature>
<feature type="domain" description="Fumarate lyase N-terminal" evidence="6">
    <location>
        <begin position="12"/>
        <end position="335"/>
    </location>
</feature>
<evidence type="ECO:0000313" key="8">
    <source>
        <dbReference type="EMBL" id="MBB5319862.1"/>
    </source>
</evidence>